<feature type="domain" description="Cytochrome c" evidence="6">
    <location>
        <begin position="37"/>
        <end position="98"/>
    </location>
</feature>
<evidence type="ECO:0000313" key="7">
    <source>
        <dbReference type="EMBL" id="PQA96495.1"/>
    </source>
</evidence>
<sequence length="98" mass="10692">MKKLIGTSLLVALFFTSCTPKAVVATTAPVAAKSTAAQVAQGKTIFENSCKKCHDLPKPDDFTSVEWVGIMNSMAPKARLSDEQHQWVYDYIVSAKTK</sequence>
<organism evidence="8 9">
    <name type="scientific">Chryseobacterium piscicola</name>
    <dbReference type="NCBI Taxonomy" id="551459"/>
    <lineage>
        <taxon>Bacteria</taxon>
        <taxon>Pseudomonadati</taxon>
        <taxon>Bacteroidota</taxon>
        <taxon>Flavobacteriia</taxon>
        <taxon>Flavobacteriales</taxon>
        <taxon>Weeksellaceae</taxon>
        <taxon>Chryseobacterium group</taxon>
        <taxon>Chryseobacterium</taxon>
    </lineage>
</organism>
<dbReference type="GO" id="GO:0020037">
    <property type="term" value="F:heme binding"/>
    <property type="evidence" value="ECO:0007669"/>
    <property type="project" value="InterPro"/>
</dbReference>
<evidence type="ECO:0000256" key="2">
    <source>
        <dbReference type="ARBA" id="ARBA00022723"/>
    </source>
</evidence>
<dbReference type="EMBL" id="MUGO01000003">
    <property type="protein sequence ID" value="PQA96495.1"/>
    <property type="molecule type" value="Genomic_DNA"/>
</dbReference>
<reference evidence="7 10" key="1">
    <citation type="submission" date="2016-11" db="EMBL/GenBank/DDBJ databases">
        <title>Whole genomes of Flavobacteriaceae.</title>
        <authorList>
            <person name="Stine C."/>
            <person name="Li C."/>
            <person name="Tadesse D."/>
        </authorList>
    </citation>
    <scope>NUCLEOTIDE SEQUENCE [LARGE SCALE GENOMIC DNA]</scope>
    <source>
        <strain evidence="7 10">DSM 21068</strain>
    </source>
</reference>
<reference evidence="8" key="3">
    <citation type="submission" date="2017-01" db="EMBL/GenBank/DDBJ databases">
        <authorList>
            <person name="Mah S.A."/>
            <person name="Swanson W.J."/>
            <person name="Moy G.W."/>
            <person name="Vacquier V.D."/>
        </authorList>
    </citation>
    <scope>NUCLEOTIDE SEQUENCE [LARGE SCALE GENOMIC DNA]</scope>
    <source>
        <strain evidence="8">DSM 21068</strain>
    </source>
</reference>
<dbReference type="AlphaFoldDB" id="A0A1N7K595"/>
<keyword evidence="1 4" id="KW-0349">Heme</keyword>
<keyword evidence="3 4" id="KW-0408">Iron</keyword>
<evidence type="ECO:0000313" key="9">
    <source>
        <dbReference type="Proteomes" id="UP000186246"/>
    </source>
</evidence>
<protein>
    <submittedName>
        <fullName evidence="7">Cytochrome C</fullName>
    </submittedName>
</protein>
<dbReference type="InterPro" id="IPR036909">
    <property type="entry name" value="Cyt_c-like_dom_sf"/>
</dbReference>
<feature type="chain" id="PRO_5044563640" evidence="5">
    <location>
        <begin position="23"/>
        <end position="98"/>
    </location>
</feature>
<evidence type="ECO:0000256" key="4">
    <source>
        <dbReference type="PROSITE-ProRule" id="PRU00433"/>
    </source>
</evidence>
<name>A0A1N7K595_9FLAO</name>
<dbReference type="PROSITE" id="PS51007">
    <property type="entry name" value="CYTC"/>
    <property type="match status" value="1"/>
</dbReference>
<evidence type="ECO:0000256" key="5">
    <source>
        <dbReference type="SAM" id="SignalP"/>
    </source>
</evidence>
<dbReference type="Proteomes" id="UP000238314">
    <property type="component" value="Unassembled WGS sequence"/>
</dbReference>
<dbReference type="OrthoDB" id="679921at2"/>
<proteinExistence type="predicted"/>
<evidence type="ECO:0000313" key="8">
    <source>
        <dbReference type="EMBL" id="SIS56711.1"/>
    </source>
</evidence>
<dbReference type="PROSITE" id="PS51257">
    <property type="entry name" value="PROKAR_LIPOPROTEIN"/>
    <property type="match status" value="1"/>
</dbReference>
<dbReference type="SUPFAM" id="SSF46626">
    <property type="entry name" value="Cytochrome c"/>
    <property type="match status" value="1"/>
</dbReference>
<feature type="signal peptide" evidence="5">
    <location>
        <begin position="1"/>
        <end position="22"/>
    </location>
</feature>
<dbReference type="GO" id="GO:0009055">
    <property type="term" value="F:electron transfer activity"/>
    <property type="evidence" value="ECO:0007669"/>
    <property type="project" value="InterPro"/>
</dbReference>
<dbReference type="GO" id="GO:0046872">
    <property type="term" value="F:metal ion binding"/>
    <property type="evidence" value="ECO:0007669"/>
    <property type="project" value="UniProtKB-KW"/>
</dbReference>
<evidence type="ECO:0000259" key="6">
    <source>
        <dbReference type="PROSITE" id="PS51007"/>
    </source>
</evidence>
<dbReference type="EMBL" id="FTOJ01000001">
    <property type="protein sequence ID" value="SIS56711.1"/>
    <property type="molecule type" value="Genomic_DNA"/>
</dbReference>
<keyword evidence="10" id="KW-1185">Reference proteome</keyword>
<dbReference type="InterPro" id="IPR009056">
    <property type="entry name" value="Cyt_c-like_dom"/>
</dbReference>
<dbReference type="RefSeq" id="WP_076449150.1">
    <property type="nucleotide sequence ID" value="NZ_FTOJ01000001.1"/>
</dbReference>
<keyword evidence="2 4" id="KW-0479">Metal-binding</keyword>
<accession>A0A1N7K595</accession>
<keyword evidence="5" id="KW-0732">Signal</keyword>
<evidence type="ECO:0000256" key="3">
    <source>
        <dbReference type="ARBA" id="ARBA00023004"/>
    </source>
</evidence>
<dbReference type="Gene3D" id="1.10.760.10">
    <property type="entry name" value="Cytochrome c-like domain"/>
    <property type="match status" value="1"/>
</dbReference>
<reference evidence="9" key="2">
    <citation type="submission" date="2017-01" db="EMBL/GenBank/DDBJ databases">
        <authorList>
            <person name="Varghese N."/>
            <person name="Submissions S."/>
        </authorList>
    </citation>
    <scope>NUCLEOTIDE SEQUENCE [LARGE SCALE GENOMIC DNA]</scope>
    <source>
        <strain evidence="9">DSM 21068</strain>
    </source>
</reference>
<evidence type="ECO:0000256" key="1">
    <source>
        <dbReference type="ARBA" id="ARBA00022617"/>
    </source>
</evidence>
<evidence type="ECO:0000313" key="10">
    <source>
        <dbReference type="Proteomes" id="UP000238314"/>
    </source>
</evidence>
<dbReference type="Proteomes" id="UP000186246">
    <property type="component" value="Unassembled WGS sequence"/>
</dbReference>
<dbReference type="STRING" id="551459.SAMN05421796_101327"/>
<gene>
    <name evidence="7" type="ORF">B0A70_05100</name>
    <name evidence="8" type="ORF">SAMN05421796_101327</name>
</gene>